<dbReference type="Proteomes" id="UP000568022">
    <property type="component" value="Unassembled WGS sequence"/>
</dbReference>
<dbReference type="SUPFAM" id="SSF55874">
    <property type="entry name" value="ATPase domain of HSP90 chaperone/DNA topoisomerase II/histidine kinase"/>
    <property type="match status" value="1"/>
</dbReference>
<dbReference type="Gene3D" id="3.30.565.10">
    <property type="entry name" value="Histidine kinase-like ATPase, C-terminal domain"/>
    <property type="match status" value="1"/>
</dbReference>
<feature type="compositionally biased region" description="Low complexity" evidence="6">
    <location>
        <begin position="857"/>
        <end position="866"/>
    </location>
</feature>
<keyword evidence="9" id="KW-1185">Reference proteome</keyword>
<feature type="region of interest" description="Disordered" evidence="6">
    <location>
        <begin position="691"/>
        <end position="1000"/>
    </location>
</feature>
<comment type="caution">
    <text evidence="8">The sequence shown here is derived from an EMBL/GenBank/DDBJ whole genome shotgun (WGS) entry which is preliminary data.</text>
</comment>
<accession>A0A7W8BX98</accession>
<feature type="compositionally biased region" description="Basic and acidic residues" evidence="6">
    <location>
        <begin position="733"/>
        <end position="746"/>
    </location>
</feature>
<comment type="catalytic activity">
    <reaction evidence="1">
        <text>ATP + protein L-histidine = ADP + protein N-phospho-L-histidine.</text>
        <dbReference type="EC" id="2.7.13.3"/>
    </reaction>
</comment>
<evidence type="ECO:0000313" key="8">
    <source>
        <dbReference type="EMBL" id="MBB5129883.1"/>
    </source>
</evidence>
<dbReference type="PANTHER" id="PTHR45436">
    <property type="entry name" value="SENSOR HISTIDINE KINASE YKOH"/>
    <property type="match status" value="1"/>
</dbReference>
<keyword evidence="3" id="KW-0597">Phosphoprotein</keyword>
<feature type="compositionally biased region" description="Basic and acidic residues" evidence="6">
    <location>
        <begin position="639"/>
        <end position="656"/>
    </location>
</feature>
<dbReference type="InterPro" id="IPR010910">
    <property type="entry name" value="Nitrate/nitrite_sensing_bac"/>
</dbReference>
<feature type="compositionally biased region" description="Basic and acidic residues" evidence="6">
    <location>
        <begin position="767"/>
        <end position="777"/>
    </location>
</feature>
<dbReference type="GO" id="GO:0004673">
    <property type="term" value="F:protein histidine kinase activity"/>
    <property type="evidence" value="ECO:0007669"/>
    <property type="project" value="UniProtKB-EC"/>
</dbReference>
<feature type="compositionally biased region" description="Low complexity" evidence="6">
    <location>
        <begin position="784"/>
        <end position="799"/>
    </location>
</feature>
<gene>
    <name evidence="8" type="ORF">FHS32_006677</name>
</gene>
<organism evidence="8 9">
    <name type="scientific">Streptomyces griseoloalbus</name>
    <dbReference type="NCBI Taxonomy" id="67303"/>
    <lineage>
        <taxon>Bacteria</taxon>
        <taxon>Bacillati</taxon>
        <taxon>Actinomycetota</taxon>
        <taxon>Actinomycetes</taxon>
        <taxon>Kitasatosporales</taxon>
        <taxon>Streptomycetaceae</taxon>
        <taxon>Streptomyces</taxon>
    </lineage>
</organism>
<dbReference type="GO" id="GO:0000160">
    <property type="term" value="P:phosphorelay signal transduction system"/>
    <property type="evidence" value="ECO:0007669"/>
    <property type="project" value="TreeGrafter"/>
</dbReference>
<protein>
    <recommendedName>
        <fullName evidence="2">histidine kinase</fullName>
        <ecNumber evidence="2">2.7.13.3</ecNumber>
    </recommendedName>
</protein>
<dbReference type="PROSITE" id="PS50906">
    <property type="entry name" value="NIT"/>
    <property type="match status" value="1"/>
</dbReference>
<feature type="region of interest" description="Disordered" evidence="6">
    <location>
        <begin position="632"/>
        <end position="663"/>
    </location>
</feature>
<dbReference type="AlphaFoldDB" id="A0A7W8BX98"/>
<dbReference type="PANTHER" id="PTHR45436:SF5">
    <property type="entry name" value="SENSOR HISTIDINE KINASE TRCS"/>
    <property type="match status" value="1"/>
</dbReference>
<evidence type="ECO:0000256" key="3">
    <source>
        <dbReference type="ARBA" id="ARBA00022553"/>
    </source>
</evidence>
<evidence type="ECO:0000259" key="7">
    <source>
        <dbReference type="PROSITE" id="PS50906"/>
    </source>
</evidence>
<reference evidence="8 9" key="1">
    <citation type="submission" date="2020-08" db="EMBL/GenBank/DDBJ databases">
        <title>Genomic Encyclopedia of Type Strains, Phase III (KMG-III): the genomes of soil and plant-associated and newly described type strains.</title>
        <authorList>
            <person name="Whitman W."/>
        </authorList>
    </citation>
    <scope>NUCLEOTIDE SEQUENCE [LARGE SCALE GENOMIC DNA]</scope>
    <source>
        <strain evidence="8 9">CECT 3226</strain>
    </source>
</reference>
<name>A0A7W8BX98_9ACTN</name>
<proteinExistence type="predicted"/>
<dbReference type="InterPro" id="IPR013587">
    <property type="entry name" value="Nitrate/nitrite_sensing"/>
</dbReference>
<evidence type="ECO:0000256" key="5">
    <source>
        <dbReference type="ARBA" id="ARBA00022777"/>
    </source>
</evidence>
<dbReference type="EC" id="2.7.13.3" evidence="2"/>
<evidence type="ECO:0000313" key="9">
    <source>
        <dbReference type="Proteomes" id="UP000568022"/>
    </source>
</evidence>
<evidence type="ECO:0000256" key="4">
    <source>
        <dbReference type="ARBA" id="ARBA00022679"/>
    </source>
</evidence>
<dbReference type="FunFam" id="3.30.565.10:FF:000038">
    <property type="entry name" value="Sensor-like histidine kinase"/>
    <property type="match status" value="1"/>
</dbReference>
<sequence>MRFRGKSIRRKIVALLLVPLLSLTTIWAFTTAITGREASHLFDVSSVMEEVGYPVEDTVRVLQQERRQTLVYLADPRASDGLAALRRSRAATDKAVDSVRTNAAHSDVHEAMHGDSSELTAVLDSFDGIESLRRSVEDGTVNRLQALDLYNRLIDPCYVLLADLHVIEDVELDKQYRALVSLARARELLARQDALLGSALIVGKLSRAELRDVSDLVAQRTLMYDAGLPQLPAAERDRYESFWKNATSAPLRVGEEAAISSGTGPPRGITAKSWDIAAGNVLAELGTLNDQATDRYQDRVRPVAMGVIAQAVIAGILGLVALLVSLFLSVRVGRGLIRDLRQLRLEAHEASGVRLPSVMRRLSAGEQVDVETEVPLLEYDKNEMGEVGQALNTLQRAAVEAAVKQAELRAGVSEVFVNLARRSQVLLHKQLTLLDTMERRTEDTEELADLFRLDHLTTRMRRHAEGLVILSGAAPSRQWRKPVQLMDVVRASVAEVEDYERVEVRRLPRVAVTGPAVADLTHLVAELLENATVFSPPHTAVQVLGERVANGFTLEIHDRGLGMAADALLDANLRLAETPEFELSDTDRLGLFVVSRLAQRQNVRVSLQPSPYGGTTAVVFIPDALLTDDVPDTNGIGFRLDRPRRPKDREPEDSRRAALSQVPVQLPRLPASLLDGPVELEAPVDLDALDGFPGALGDEDGERGGLFRPRRSLTGTRDERSGRGPEPHQQTPDSREDTDPQADDRMSAPVPLARRGTPKLVSSHGRPVRDQRTRGEGTDEEDTTTSSARPEPEAAAPLPTRRRGEDSAGRRGTGRPGSEALSPLPARRRAERLSADREREQQDAETPPPLPARRRSPAPSRPGSGAVERNDAPAPPGPVGGDRPDPPAGLPQRVRRPAITAGRPDDSPPATDGPDAGTAQPGGGSLPRRVRQASLAPQLKRGVERRNEDRALPVERDADEVRNRMASLQRGWQRGREENAAGDDADSGTAPRRTTEGDGR</sequence>
<feature type="compositionally biased region" description="Basic and acidic residues" evidence="6">
    <location>
        <begin position="831"/>
        <end position="842"/>
    </location>
</feature>
<feature type="compositionally biased region" description="Basic and acidic residues" evidence="6">
    <location>
        <begin position="941"/>
        <end position="963"/>
    </location>
</feature>
<dbReference type="Pfam" id="PF02518">
    <property type="entry name" value="HATPase_c"/>
    <property type="match status" value="1"/>
</dbReference>
<keyword evidence="4" id="KW-0808">Transferase</keyword>
<dbReference type="InterPro" id="IPR050428">
    <property type="entry name" value="TCS_sensor_his_kinase"/>
</dbReference>
<dbReference type="InterPro" id="IPR036890">
    <property type="entry name" value="HATPase_C_sf"/>
</dbReference>
<feature type="compositionally biased region" description="Basic and acidic residues" evidence="6">
    <location>
        <begin position="716"/>
        <end position="726"/>
    </location>
</feature>
<feature type="domain" description="NIT" evidence="7">
    <location>
        <begin position="53"/>
        <end position="303"/>
    </location>
</feature>
<keyword evidence="5" id="KW-0418">Kinase</keyword>
<dbReference type="Pfam" id="PF08376">
    <property type="entry name" value="NIT"/>
    <property type="match status" value="1"/>
</dbReference>
<evidence type="ECO:0000256" key="6">
    <source>
        <dbReference type="SAM" id="MobiDB-lite"/>
    </source>
</evidence>
<dbReference type="GO" id="GO:0005886">
    <property type="term" value="C:plasma membrane"/>
    <property type="evidence" value="ECO:0007669"/>
    <property type="project" value="TreeGrafter"/>
</dbReference>
<dbReference type="SMART" id="SM00387">
    <property type="entry name" value="HATPase_c"/>
    <property type="match status" value="1"/>
</dbReference>
<evidence type="ECO:0000256" key="1">
    <source>
        <dbReference type="ARBA" id="ARBA00000085"/>
    </source>
</evidence>
<evidence type="ECO:0000256" key="2">
    <source>
        <dbReference type="ARBA" id="ARBA00012438"/>
    </source>
</evidence>
<dbReference type="InterPro" id="IPR003594">
    <property type="entry name" value="HATPase_dom"/>
</dbReference>
<dbReference type="EMBL" id="JACHJE010000022">
    <property type="protein sequence ID" value="MBB5129883.1"/>
    <property type="molecule type" value="Genomic_DNA"/>
</dbReference>